<dbReference type="NCBIfam" id="TIGR00254">
    <property type="entry name" value="GGDEF"/>
    <property type="match status" value="1"/>
</dbReference>
<dbReference type="PROSITE" id="PS50887">
    <property type="entry name" value="GGDEF"/>
    <property type="match status" value="1"/>
</dbReference>
<dbReference type="PANTHER" id="PTHR33121">
    <property type="entry name" value="CYCLIC DI-GMP PHOSPHODIESTERASE PDEF"/>
    <property type="match status" value="1"/>
</dbReference>
<dbReference type="GO" id="GO:0071111">
    <property type="term" value="F:cyclic-guanylate-specific phosphodiesterase activity"/>
    <property type="evidence" value="ECO:0007669"/>
    <property type="project" value="InterPro"/>
</dbReference>
<dbReference type="STRING" id="1177755.A7A08_02892"/>
<dbReference type="CDD" id="cd01949">
    <property type="entry name" value="GGDEF"/>
    <property type="match status" value="1"/>
</dbReference>
<dbReference type="RefSeq" id="WP_069096034.1">
    <property type="nucleotide sequence ID" value="NZ_MASI01000009.1"/>
</dbReference>
<dbReference type="PANTHER" id="PTHR33121:SF79">
    <property type="entry name" value="CYCLIC DI-GMP PHOSPHODIESTERASE PDED-RELATED"/>
    <property type="match status" value="1"/>
</dbReference>
<dbReference type="SUPFAM" id="SSF55073">
    <property type="entry name" value="Nucleotide cyclase"/>
    <property type="match status" value="1"/>
</dbReference>
<dbReference type="SMART" id="SM00052">
    <property type="entry name" value="EAL"/>
    <property type="match status" value="1"/>
</dbReference>
<evidence type="ECO:0000259" key="2">
    <source>
        <dbReference type="PROSITE" id="PS50883"/>
    </source>
</evidence>
<dbReference type="Gene3D" id="3.30.70.270">
    <property type="match status" value="1"/>
</dbReference>
<protein>
    <submittedName>
        <fullName evidence="4">Phytochrome-like protein cph2</fullName>
    </submittedName>
</protein>
<dbReference type="PATRIC" id="fig|1177755.3.peg.2914"/>
<reference evidence="4 5" key="1">
    <citation type="submission" date="2016-07" db="EMBL/GenBank/DDBJ databases">
        <title>Draft genome sequence of Methyloligella halotolerans C2T (VKM B-2706T=CCUG 61687T=DSM 25045T), a halotolerant polyhydroxybutyrate accumulating methylotroph.</title>
        <authorList>
            <person name="Vasilenko O.V."/>
            <person name="Doronina N.V."/>
            <person name="Poroshina M.N."/>
            <person name="Tarlachkov S.V."/>
            <person name="Trotsenko Y.A."/>
        </authorList>
    </citation>
    <scope>NUCLEOTIDE SEQUENCE [LARGE SCALE GENOMIC DNA]</scope>
    <source>
        <strain evidence="4 5">VKM B-2706</strain>
    </source>
</reference>
<dbReference type="InterPro" id="IPR001633">
    <property type="entry name" value="EAL_dom"/>
</dbReference>
<feature type="domain" description="GGDEF" evidence="3">
    <location>
        <begin position="207"/>
        <end position="340"/>
    </location>
</feature>
<accession>A0A1E2RVT7</accession>
<dbReference type="InterPro" id="IPR000160">
    <property type="entry name" value="GGDEF_dom"/>
</dbReference>
<dbReference type="Proteomes" id="UP000095087">
    <property type="component" value="Unassembled WGS sequence"/>
</dbReference>
<dbReference type="InterPro" id="IPR035919">
    <property type="entry name" value="EAL_sf"/>
</dbReference>
<dbReference type="Pfam" id="PF00990">
    <property type="entry name" value="GGDEF"/>
    <property type="match status" value="1"/>
</dbReference>
<feature type="region of interest" description="Disordered" evidence="1">
    <location>
        <begin position="1"/>
        <end position="41"/>
    </location>
</feature>
<comment type="caution">
    <text evidence="4">The sequence shown here is derived from an EMBL/GenBank/DDBJ whole genome shotgun (WGS) entry which is preliminary data.</text>
</comment>
<dbReference type="CDD" id="cd01948">
    <property type="entry name" value="EAL"/>
    <property type="match status" value="1"/>
</dbReference>
<gene>
    <name evidence="4" type="ORF">A7A08_02892</name>
</gene>
<dbReference type="Gene3D" id="3.20.20.450">
    <property type="entry name" value="EAL domain"/>
    <property type="match status" value="1"/>
</dbReference>
<evidence type="ECO:0000313" key="4">
    <source>
        <dbReference type="EMBL" id="ODA66245.1"/>
    </source>
</evidence>
<organism evidence="4 5">
    <name type="scientific">Methyloligella halotolerans</name>
    <dbReference type="NCBI Taxonomy" id="1177755"/>
    <lineage>
        <taxon>Bacteria</taxon>
        <taxon>Pseudomonadati</taxon>
        <taxon>Pseudomonadota</taxon>
        <taxon>Alphaproteobacteria</taxon>
        <taxon>Hyphomicrobiales</taxon>
        <taxon>Hyphomicrobiaceae</taxon>
        <taxon>Methyloligella</taxon>
    </lineage>
</organism>
<proteinExistence type="predicted"/>
<dbReference type="Pfam" id="PF00563">
    <property type="entry name" value="EAL"/>
    <property type="match status" value="1"/>
</dbReference>
<dbReference type="EMBL" id="MASI01000009">
    <property type="protein sequence ID" value="ODA66245.1"/>
    <property type="molecule type" value="Genomic_DNA"/>
</dbReference>
<keyword evidence="5" id="KW-1185">Reference proteome</keyword>
<sequence>MTTSWRELTAQGRSDARSGEGDSFDTGAPEPEATPGSDAEDTIAIEDVLQTMGETAYRWDVVQDRISWAGNAAAVLDIPDIKAMNTGRAFGLHVDADHAGPRFDALSGGSKRAPQSEVRYRTQYRFLPEGRRGGKARWLEEIGRCRLGADGKPALVEGTIRVVDDWNEKEQRLQFLGSHDELTGQLNRTGLTERLAEMLSGGAAKQRDGAFLLVAVNDLSLINETYGFDIGDQIIAMVGRRLARALRGNDCVGRFASNKFGVLLHNCPGEGVSVIARRLMSLVRDRPFDTSGGAIPATVSVGAVKLPEHASNAQLATGRALQALEGARTNPADRFMLYQRSERRESERRRAANMADEIVRALNDRRMVLAIQPIVTSKSREIVAYECLLRMQMLDGSIQPAGEFMPVAEKFGLSKLVDARVLELVGELLRSRQGVKFCVNVSPTVSGDRDWLAGLQSLANVDRRMPERLIVEISETAAISKLEEMTDFIADVRRLGSQVALDGFGTGYSSFRHLQSLGVDLVKIDSTFIENVTARVQDGYFVRTLVDLAANLGIATVGEGVGDEATAEALERTGIAFMQGYFFGGPEIVMNSGTGAGRIDIDIDIDHA</sequence>
<dbReference type="SUPFAM" id="SSF141868">
    <property type="entry name" value="EAL domain-like"/>
    <property type="match status" value="1"/>
</dbReference>
<dbReference type="InterPro" id="IPR050706">
    <property type="entry name" value="Cyclic-di-GMP_PDE-like"/>
</dbReference>
<dbReference type="InterPro" id="IPR043128">
    <property type="entry name" value="Rev_trsase/Diguanyl_cyclase"/>
</dbReference>
<evidence type="ECO:0000259" key="3">
    <source>
        <dbReference type="PROSITE" id="PS50887"/>
    </source>
</evidence>
<evidence type="ECO:0000256" key="1">
    <source>
        <dbReference type="SAM" id="MobiDB-lite"/>
    </source>
</evidence>
<dbReference type="AlphaFoldDB" id="A0A1E2RVT7"/>
<dbReference type="InterPro" id="IPR029787">
    <property type="entry name" value="Nucleotide_cyclase"/>
</dbReference>
<name>A0A1E2RVT7_9HYPH</name>
<dbReference type="PROSITE" id="PS50883">
    <property type="entry name" value="EAL"/>
    <property type="match status" value="1"/>
</dbReference>
<dbReference type="SMART" id="SM00267">
    <property type="entry name" value="GGDEF"/>
    <property type="match status" value="1"/>
</dbReference>
<feature type="domain" description="EAL" evidence="2">
    <location>
        <begin position="351"/>
        <end position="600"/>
    </location>
</feature>
<evidence type="ECO:0000313" key="5">
    <source>
        <dbReference type="Proteomes" id="UP000095087"/>
    </source>
</evidence>